<dbReference type="NCBIfam" id="NF004064">
    <property type="entry name" value="PRK05578.1"/>
    <property type="match status" value="1"/>
</dbReference>
<sequence>MNQRQLIEEAIKAREKAYVPYSKFQVGAALLAKDGTVFHGCNIENAAYSMCICAERTALVKAYSEGVKDFIGLAVVADVKRPVPPCGACRQVISELCSPKMEVYLTNMNGEVQTITVEELLPGAFSAEDLNDDK</sequence>
<reference evidence="17 18" key="2">
    <citation type="submission" date="2017-09" db="EMBL/GenBank/DDBJ databases">
        <title>Bacillus patelloidae sp. nov., isolated from the intestinal tract of a marine limpet.</title>
        <authorList>
            <person name="Liu R."/>
            <person name="Dong C."/>
            <person name="Shao Z."/>
        </authorList>
    </citation>
    <scope>NUCLEOTIDE SEQUENCE [LARGE SCALE GENOMIC DNA]</scope>
    <source>
        <strain evidence="17 18">SA5d-4</strain>
    </source>
</reference>
<feature type="binding site" evidence="14">
    <location>
        <position position="89"/>
    </location>
    <ligand>
        <name>Zn(2+)</name>
        <dbReference type="ChEBI" id="CHEBI:29105"/>
        <note>catalytic</note>
    </ligand>
</feature>
<proteinExistence type="inferred from homology"/>
<evidence type="ECO:0000256" key="8">
    <source>
        <dbReference type="ARBA" id="ARBA00022833"/>
    </source>
</evidence>
<feature type="binding site" evidence="14">
    <location>
        <position position="86"/>
    </location>
    <ligand>
        <name>Zn(2+)</name>
        <dbReference type="ChEBI" id="CHEBI:29105"/>
        <note>catalytic</note>
    </ligand>
</feature>
<evidence type="ECO:0000256" key="7">
    <source>
        <dbReference type="ARBA" id="ARBA00022801"/>
    </source>
</evidence>
<comment type="catalytic activity">
    <reaction evidence="11 15">
        <text>cytidine + H2O + H(+) = uridine + NH4(+)</text>
        <dbReference type="Rhea" id="RHEA:16069"/>
        <dbReference type="ChEBI" id="CHEBI:15377"/>
        <dbReference type="ChEBI" id="CHEBI:15378"/>
        <dbReference type="ChEBI" id="CHEBI:16704"/>
        <dbReference type="ChEBI" id="CHEBI:17562"/>
        <dbReference type="ChEBI" id="CHEBI:28938"/>
        <dbReference type="EC" id="3.5.4.5"/>
    </reaction>
</comment>
<feature type="domain" description="CMP/dCMP-type deaminase" evidence="16">
    <location>
        <begin position="1"/>
        <end position="128"/>
    </location>
</feature>
<dbReference type="PROSITE" id="PS00903">
    <property type="entry name" value="CYT_DCMP_DEAMINASES_1"/>
    <property type="match status" value="1"/>
</dbReference>
<evidence type="ECO:0000256" key="2">
    <source>
        <dbReference type="ARBA" id="ARBA00003949"/>
    </source>
</evidence>
<dbReference type="EMBL" id="NPIA01000002">
    <property type="protein sequence ID" value="OZM57737.1"/>
    <property type="molecule type" value="Genomic_DNA"/>
</dbReference>
<evidence type="ECO:0000256" key="1">
    <source>
        <dbReference type="ARBA" id="ARBA00001947"/>
    </source>
</evidence>
<dbReference type="CDD" id="cd01283">
    <property type="entry name" value="cytidine_deaminase"/>
    <property type="match status" value="1"/>
</dbReference>
<organism evidence="17 18">
    <name type="scientific">Lottiidibacillus patelloidae</name>
    <dbReference type="NCBI Taxonomy" id="2670334"/>
    <lineage>
        <taxon>Bacteria</taxon>
        <taxon>Bacillati</taxon>
        <taxon>Bacillota</taxon>
        <taxon>Bacilli</taxon>
        <taxon>Bacillales</taxon>
        <taxon>Bacillaceae</taxon>
        <taxon>Lottiidibacillus</taxon>
    </lineage>
</organism>
<evidence type="ECO:0000256" key="11">
    <source>
        <dbReference type="ARBA" id="ARBA00049558"/>
    </source>
</evidence>
<evidence type="ECO:0000313" key="17">
    <source>
        <dbReference type="EMBL" id="OZM57737.1"/>
    </source>
</evidence>
<accession>A0A263BWP3</accession>
<evidence type="ECO:0000256" key="15">
    <source>
        <dbReference type="RuleBase" id="RU364006"/>
    </source>
</evidence>
<evidence type="ECO:0000259" key="16">
    <source>
        <dbReference type="PROSITE" id="PS51747"/>
    </source>
</evidence>
<dbReference type="InterPro" id="IPR050202">
    <property type="entry name" value="Cyt/Deoxycyt_deaminase"/>
</dbReference>
<dbReference type="NCBIfam" id="NF009076">
    <property type="entry name" value="PRK12411.1"/>
    <property type="match status" value="1"/>
</dbReference>
<dbReference type="GO" id="GO:0072527">
    <property type="term" value="P:pyrimidine-containing compound metabolic process"/>
    <property type="evidence" value="ECO:0007669"/>
    <property type="project" value="UniProtKB-ARBA"/>
</dbReference>
<comment type="function">
    <text evidence="2 15">This enzyme scavenges exogenous and endogenous cytidine and 2'-deoxycytidine for UMP synthesis.</text>
</comment>
<evidence type="ECO:0000256" key="4">
    <source>
        <dbReference type="ARBA" id="ARBA00012783"/>
    </source>
</evidence>
<name>A0A263BWP3_9BACI</name>
<dbReference type="GO" id="GO:0042802">
    <property type="term" value="F:identical protein binding"/>
    <property type="evidence" value="ECO:0007669"/>
    <property type="project" value="UniProtKB-ARBA"/>
</dbReference>
<evidence type="ECO:0000256" key="10">
    <source>
        <dbReference type="ARBA" id="ARBA00049252"/>
    </source>
</evidence>
<evidence type="ECO:0000256" key="12">
    <source>
        <dbReference type="PIRSR" id="PIRSR606262-1"/>
    </source>
</evidence>
<feature type="binding site" evidence="13">
    <location>
        <begin position="42"/>
        <end position="48"/>
    </location>
    <ligand>
        <name>substrate</name>
    </ligand>
</feature>
<dbReference type="AlphaFoldDB" id="A0A263BWP3"/>
<dbReference type="InterPro" id="IPR016192">
    <property type="entry name" value="APOBEC/CMP_deaminase_Zn-bd"/>
</dbReference>
<dbReference type="GO" id="GO:0005829">
    <property type="term" value="C:cytosol"/>
    <property type="evidence" value="ECO:0007669"/>
    <property type="project" value="TreeGrafter"/>
</dbReference>
<comment type="caution">
    <text evidence="17">The sequence shown here is derived from an EMBL/GenBank/DDBJ whole genome shotgun (WGS) entry which is preliminary data.</text>
</comment>
<gene>
    <name evidence="17" type="ORF">CIB95_05060</name>
</gene>
<protein>
    <recommendedName>
        <fullName evidence="5 15">Cytidine deaminase</fullName>
        <ecNumber evidence="4 15">3.5.4.5</ecNumber>
    </recommendedName>
    <alternativeName>
        <fullName evidence="9 15">Cytidine aminohydrolase</fullName>
    </alternativeName>
</protein>
<keyword evidence="7 15" id="KW-0378">Hydrolase</keyword>
<dbReference type="FunFam" id="3.40.140.10:FF:000008">
    <property type="entry name" value="Cytidine deaminase"/>
    <property type="match status" value="1"/>
</dbReference>
<dbReference type="SUPFAM" id="SSF53927">
    <property type="entry name" value="Cytidine deaminase-like"/>
    <property type="match status" value="1"/>
</dbReference>
<evidence type="ECO:0000256" key="6">
    <source>
        <dbReference type="ARBA" id="ARBA00022723"/>
    </source>
</evidence>
<keyword evidence="8 14" id="KW-0862">Zinc</keyword>
<comment type="similarity">
    <text evidence="3 15">Belongs to the cytidine and deoxycytidylate deaminase family.</text>
</comment>
<dbReference type="InterPro" id="IPR016193">
    <property type="entry name" value="Cytidine_deaminase-like"/>
</dbReference>
<feature type="binding site" evidence="14">
    <location>
        <position position="53"/>
    </location>
    <ligand>
        <name>Zn(2+)</name>
        <dbReference type="ChEBI" id="CHEBI:29105"/>
        <note>catalytic</note>
    </ligand>
</feature>
<dbReference type="InterPro" id="IPR006262">
    <property type="entry name" value="Cyt_deam_tetra"/>
</dbReference>
<dbReference type="GO" id="GO:0004126">
    <property type="term" value="F:cytidine deaminase activity"/>
    <property type="evidence" value="ECO:0007669"/>
    <property type="project" value="UniProtKB-UniRule"/>
</dbReference>
<dbReference type="NCBIfam" id="TIGR01354">
    <property type="entry name" value="cyt_deam_tetra"/>
    <property type="match status" value="1"/>
</dbReference>
<dbReference type="Pfam" id="PF00383">
    <property type="entry name" value="dCMP_cyt_deam_1"/>
    <property type="match status" value="1"/>
</dbReference>
<comment type="catalytic activity">
    <reaction evidence="10 15">
        <text>2'-deoxycytidine + H2O + H(+) = 2'-deoxyuridine + NH4(+)</text>
        <dbReference type="Rhea" id="RHEA:13433"/>
        <dbReference type="ChEBI" id="CHEBI:15377"/>
        <dbReference type="ChEBI" id="CHEBI:15378"/>
        <dbReference type="ChEBI" id="CHEBI:15698"/>
        <dbReference type="ChEBI" id="CHEBI:16450"/>
        <dbReference type="ChEBI" id="CHEBI:28938"/>
        <dbReference type="EC" id="3.5.4.5"/>
    </reaction>
</comment>
<dbReference type="InterPro" id="IPR002125">
    <property type="entry name" value="CMP_dCMP_dom"/>
</dbReference>
<keyword evidence="6 14" id="KW-0479">Metal-binding</keyword>
<dbReference type="RefSeq" id="WP_094922766.1">
    <property type="nucleotide sequence ID" value="NZ_NPIA01000002.1"/>
</dbReference>
<reference evidence="18" key="1">
    <citation type="submission" date="2017-08" db="EMBL/GenBank/DDBJ databases">
        <authorList>
            <person name="Huang Z."/>
        </authorList>
    </citation>
    <scope>NUCLEOTIDE SEQUENCE [LARGE SCALE GENOMIC DNA]</scope>
    <source>
        <strain evidence="18">SA5d-4</strain>
    </source>
</reference>
<dbReference type="GO" id="GO:0055086">
    <property type="term" value="P:nucleobase-containing small molecule metabolic process"/>
    <property type="evidence" value="ECO:0007669"/>
    <property type="project" value="UniProtKB-ARBA"/>
</dbReference>
<keyword evidence="18" id="KW-1185">Reference proteome</keyword>
<dbReference type="PANTHER" id="PTHR11644:SF2">
    <property type="entry name" value="CYTIDINE DEAMINASE"/>
    <property type="match status" value="1"/>
</dbReference>
<dbReference type="PROSITE" id="PS51747">
    <property type="entry name" value="CYT_DCMP_DEAMINASES_2"/>
    <property type="match status" value="1"/>
</dbReference>
<evidence type="ECO:0000256" key="3">
    <source>
        <dbReference type="ARBA" id="ARBA00006576"/>
    </source>
</evidence>
<dbReference type="EC" id="3.5.4.5" evidence="4 15"/>
<evidence type="ECO:0000256" key="9">
    <source>
        <dbReference type="ARBA" id="ARBA00032005"/>
    </source>
</evidence>
<dbReference type="GO" id="GO:0008270">
    <property type="term" value="F:zinc ion binding"/>
    <property type="evidence" value="ECO:0007669"/>
    <property type="project" value="UniProtKB-UniRule"/>
</dbReference>
<dbReference type="Proteomes" id="UP000217083">
    <property type="component" value="Unassembled WGS sequence"/>
</dbReference>
<dbReference type="Gene3D" id="3.40.140.10">
    <property type="entry name" value="Cytidine Deaminase, domain 2"/>
    <property type="match status" value="1"/>
</dbReference>
<feature type="active site" description="Proton donor" evidence="12">
    <location>
        <position position="55"/>
    </location>
</feature>
<evidence type="ECO:0000256" key="14">
    <source>
        <dbReference type="PIRSR" id="PIRSR606262-3"/>
    </source>
</evidence>
<evidence type="ECO:0000256" key="13">
    <source>
        <dbReference type="PIRSR" id="PIRSR606262-2"/>
    </source>
</evidence>
<evidence type="ECO:0000313" key="18">
    <source>
        <dbReference type="Proteomes" id="UP000217083"/>
    </source>
</evidence>
<evidence type="ECO:0000256" key="5">
    <source>
        <dbReference type="ARBA" id="ARBA00018266"/>
    </source>
</evidence>
<dbReference type="PANTHER" id="PTHR11644">
    <property type="entry name" value="CYTIDINE DEAMINASE"/>
    <property type="match status" value="1"/>
</dbReference>
<comment type="cofactor">
    <cofactor evidence="1 14 15">
        <name>Zn(2+)</name>
        <dbReference type="ChEBI" id="CHEBI:29105"/>
    </cofactor>
</comment>